<dbReference type="EMBL" id="UIDG01000645">
    <property type="protein sequence ID" value="SUS08813.1"/>
    <property type="molecule type" value="Genomic_DNA"/>
</dbReference>
<feature type="transmembrane region" description="Helical" evidence="1">
    <location>
        <begin position="217"/>
        <end position="236"/>
    </location>
</feature>
<evidence type="ECO:0008006" key="3">
    <source>
        <dbReference type="Google" id="ProtNLM"/>
    </source>
</evidence>
<feature type="transmembrane region" description="Helical" evidence="1">
    <location>
        <begin position="398"/>
        <end position="421"/>
    </location>
</feature>
<feature type="transmembrane region" description="Helical" evidence="1">
    <location>
        <begin position="30"/>
        <end position="48"/>
    </location>
</feature>
<protein>
    <recommendedName>
        <fullName evidence="3">O-antigen polysaccharide polymerase Wzy</fullName>
    </recommendedName>
</protein>
<reference evidence="2" key="1">
    <citation type="submission" date="2018-07" db="EMBL/GenBank/DDBJ databases">
        <authorList>
            <person name="Quirk P.G."/>
            <person name="Krulwich T.A."/>
        </authorList>
    </citation>
    <scope>NUCLEOTIDE SEQUENCE</scope>
</reference>
<feature type="transmembrane region" description="Helical" evidence="1">
    <location>
        <begin position="265"/>
        <end position="283"/>
    </location>
</feature>
<sequence>MKNNISTMGILFLFYTFSAALFLAALQGNIAITFIALIFFSQQLYVCIHMARNNYIYTATMNFFHLATAIVFVWIFYKIDFVEANEYHNYSVFTFSNMKYGIQLLILCLLISSIIYVILLYRWPPKENYTFKYLFFATCGSARHWRPGILFSHLLFVVVITLIFFISNPSVLDIPYPYQRAAQWVPGRLSEAMVFWAAAVLCLAYINASIIEQHLTFFKNAARISFIIVSILILFLNGNRGLFCGVWLLFGFCEIYLARQRSGGSYGWGVLFLLLAYLGYVSWDVIRSQGASAPTMYLLERAFLAATWSLNTDGAQNVGYALRLNRIPTFSHMIFHLLYAIDLVERGYSLEGATFLNLFPQLLPRFLEPIVGERPLNDNWLLSEYFAHGGGFLAVANAYWNGGILVLAMFMASISAIFGAMDRCNMNVETGTIYRAAYWIWLPVMAIQLGYGIQGLVRVIEYLCLAFIMDRLWRYYRRRDVRGGENQPIEG</sequence>
<feature type="transmembrane region" description="Helical" evidence="1">
    <location>
        <begin position="150"/>
        <end position="172"/>
    </location>
</feature>
<proteinExistence type="predicted"/>
<keyword evidence="1" id="KW-0812">Transmembrane</keyword>
<feature type="transmembrane region" description="Helical" evidence="1">
    <location>
        <begin position="192"/>
        <end position="210"/>
    </location>
</feature>
<keyword evidence="1" id="KW-0472">Membrane</keyword>
<evidence type="ECO:0000313" key="2">
    <source>
        <dbReference type="EMBL" id="SUS08813.1"/>
    </source>
</evidence>
<evidence type="ECO:0000256" key="1">
    <source>
        <dbReference type="SAM" id="Phobius"/>
    </source>
</evidence>
<gene>
    <name evidence="2" type="ORF">DF3PB_90015</name>
</gene>
<keyword evidence="1" id="KW-1133">Transmembrane helix</keyword>
<feature type="transmembrane region" description="Helical" evidence="1">
    <location>
        <begin position="55"/>
        <end position="77"/>
    </location>
</feature>
<dbReference type="AlphaFoldDB" id="A0A380TM33"/>
<organism evidence="2">
    <name type="scientific">metagenome</name>
    <dbReference type="NCBI Taxonomy" id="256318"/>
    <lineage>
        <taxon>unclassified sequences</taxon>
        <taxon>metagenomes</taxon>
    </lineage>
</organism>
<accession>A0A380TM33</accession>
<feature type="transmembrane region" description="Helical" evidence="1">
    <location>
        <begin position="100"/>
        <end position="121"/>
    </location>
</feature>
<feature type="transmembrane region" description="Helical" evidence="1">
    <location>
        <begin position="7"/>
        <end position="24"/>
    </location>
</feature>
<name>A0A380TM33_9ZZZZ</name>